<evidence type="ECO:0000256" key="1">
    <source>
        <dbReference type="SAM" id="Phobius"/>
    </source>
</evidence>
<dbReference type="PANTHER" id="PTHR32251">
    <property type="entry name" value="3-OXO-5-ALPHA-STEROID 4-DEHYDROGENASE"/>
    <property type="match status" value="1"/>
</dbReference>
<gene>
    <name evidence="2" type="ORF">PTTT1_LOCUS17814</name>
</gene>
<sequence>MSDSPSLYLLSDTIDALTTPGTPVFCTGVIWCIVTVGTWLVSTLTGNYSQVDKLWSILPAVYACIVVCDARTTLMAAVTTFWSLRLTYNFYRRGGYAWPPWRGDEDYRWSYVAQGKMVSILANPVVWHFFNLAFISIFQNVLLLLIAAPSIVAHVHAVSVDFTSGNALTSVDFIAAFSAMTFICIEAIADNQQNTFQTEKYRRKNAGEALEGEYLQGFLQSGLFAIVRKPNYAAEQCLWTSYSLFAFSCTGVMIHWSAIGCILLALLFQGSGRLTERITREKYSAYAGYQQRVPLYVPSWTILSNGKGKIS</sequence>
<dbReference type="Proteomes" id="UP000836788">
    <property type="component" value="Chromosome 16"/>
</dbReference>
<feature type="transmembrane region" description="Helical" evidence="1">
    <location>
        <begin position="54"/>
        <end position="82"/>
    </location>
</feature>
<dbReference type="Gene3D" id="1.20.120.1630">
    <property type="match status" value="1"/>
</dbReference>
<organism evidence="2">
    <name type="scientific">Phaeodactylum tricornutum</name>
    <name type="common">Diatom</name>
    <dbReference type="NCBI Taxonomy" id="2850"/>
    <lineage>
        <taxon>Eukaryota</taxon>
        <taxon>Sar</taxon>
        <taxon>Stramenopiles</taxon>
        <taxon>Ochrophyta</taxon>
        <taxon>Bacillariophyta</taxon>
        <taxon>Bacillariophyceae</taxon>
        <taxon>Bacillariophycidae</taxon>
        <taxon>Naviculales</taxon>
        <taxon>Phaeodactylaceae</taxon>
        <taxon>Phaeodactylum</taxon>
    </lineage>
</organism>
<keyword evidence="1" id="KW-0472">Membrane</keyword>
<dbReference type="InterPro" id="IPR010721">
    <property type="entry name" value="UstE-like"/>
</dbReference>
<feature type="transmembrane region" description="Helical" evidence="1">
    <location>
        <begin position="244"/>
        <end position="268"/>
    </location>
</feature>
<protein>
    <recommendedName>
        <fullName evidence="3">Steroid 5-alpha reductase C-terminal domain-containing protein</fullName>
    </recommendedName>
</protein>
<keyword evidence="1" id="KW-0812">Transmembrane</keyword>
<feature type="transmembrane region" description="Helical" evidence="1">
    <location>
        <begin position="129"/>
        <end position="155"/>
    </location>
</feature>
<keyword evidence="1" id="KW-1133">Transmembrane helix</keyword>
<accession>A0A8J9X338</accession>
<dbReference type="EMBL" id="OU594957">
    <property type="protein sequence ID" value="CAG9281874.1"/>
    <property type="molecule type" value="Genomic_DNA"/>
</dbReference>
<evidence type="ECO:0000313" key="2">
    <source>
        <dbReference type="EMBL" id="CAG9281874.1"/>
    </source>
</evidence>
<reference evidence="2" key="1">
    <citation type="submission" date="2022-02" db="EMBL/GenBank/DDBJ databases">
        <authorList>
            <person name="Giguere J D."/>
        </authorList>
    </citation>
    <scope>NUCLEOTIDE SEQUENCE</scope>
    <source>
        <strain evidence="2">CCAP 1055/1</strain>
    </source>
</reference>
<dbReference type="Pfam" id="PF06966">
    <property type="entry name" value="DUF1295"/>
    <property type="match status" value="1"/>
</dbReference>
<dbReference type="GO" id="GO:0016020">
    <property type="term" value="C:membrane"/>
    <property type="evidence" value="ECO:0007669"/>
    <property type="project" value="TreeGrafter"/>
</dbReference>
<proteinExistence type="predicted"/>
<feature type="transmembrane region" description="Helical" evidence="1">
    <location>
        <begin position="167"/>
        <end position="189"/>
    </location>
</feature>
<dbReference type="AlphaFoldDB" id="A0A8J9X338"/>
<feature type="transmembrane region" description="Helical" evidence="1">
    <location>
        <begin position="20"/>
        <end position="42"/>
    </location>
</feature>
<dbReference type="PANTHER" id="PTHR32251:SF23">
    <property type="entry name" value="3-OXO-5-ALPHA-STEROID 4-DEHYDROGENASE (DUF1295)"/>
    <property type="match status" value="1"/>
</dbReference>
<name>A0A8J9X338_PHATR</name>
<evidence type="ECO:0008006" key="3">
    <source>
        <dbReference type="Google" id="ProtNLM"/>
    </source>
</evidence>